<name>A0AAV8XT48_9CUCU</name>
<reference evidence="2" key="1">
    <citation type="journal article" date="2023" name="Insect Mol. Biol.">
        <title>Genome sequencing provides insights into the evolution of gene families encoding plant cell wall-degrading enzymes in longhorned beetles.</title>
        <authorList>
            <person name="Shin N.R."/>
            <person name="Okamura Y."/>
            <person name="Kirsch R."/>
            <person name="Pauchet Y."/>
        </authorList>
    </citation>
    <scope>NUCLEOTIDE SEQUENCE</scope>
    <source>
        <strain evidence="2">AMC_N1</strain>
    </source>
</reference>
<dbReference type="AlphaFoldDB" id="A0AAV8XT48"/>
<feature type="region of interest" description="Disordered" evidence="1">
    <location>
        <begin position="338"/>
        <end position="381"/>
    </location>
</feature>
<protein>
    <submittedName>
        <fullName evidence="2">Uncharacterized protein</fullName>
    </submittedName>
</protein>
<dbReference type="EMBL" id="JAPWTK010000345">
    <property type="protein sequence ID" value="KAJ8942056.1"/>
    <property type="molecule type" value="Genomic_DNA"/>
</dbReference>
<dbReference type="Proteomes" id="UP001162162">
    <property type="component" value="Unassembled WGS sequence"/>
</dbReference>
<proteinExistence type="predicted"/>
<evidence type="ECO:0000313" key="3">
    <source>
        <dbReference type="Proteomes" id="UP001162162"/>
    </source>
</evidence>
<evidence type="ECO:0000313" key="2">
    <source>
        <dbReference type="EMBL" id="KAJ8942056.1"/>
    </source>
</evidence>
<evidence type="ECO:0000256" key="1">
    <source>
        <dbReference type="SAM" id="MobiDB-lite"/>
    </source>
</evidence>
<feature type="region of interest" description="Disordered" evidence="1">
    <location>
        <begin position="394"/>
        <end position="418"/>
    </location>
</feature>
<comment type="caution">
    <text evidence="2">The sequence shown here is derived from an EMBL/GenBank/DDBJ whole genome shotgun (WGS) entry which is preliminary data.</text>
</comment>
<feature type="compositionally biased region" description="Acidic residues" evidence="1">
    <location>
        <begin position="405"/>
        <end position="418"/>
    </location>
</feature>
<keyword evidence="3" id="KW-1185">Reference proteome</keyword>
<accession>A0AAV8XT48</accession>
<organism evidence="2 3">
    <name type="scientific">Aromia moschata</name>
    <dbReference type="NCBI Taxonomy" id="1265417"/>
    <lineage>
        <taxon>Eukaryota</taxon>
        <taxon>Metazoa</taxon>
        <taxon>Ecdysozoa</taxon>
        <taxon>Arthropoda</taxon>
        <taxon>Hexapoda</taxon>
        <taxon>Insecta</taxon>
        <taxon>Pterygota</taxon>
        <taxon>Neoptera</taxon>
        <taxon>Endopterygota</taxon>
        <taxon>Coleoptera</taxon>
        <taxon>Polyphaga</taxon>
        <taxon>Cucujiformia</taxon>
        <taxon>Chrysomeloidea</taxon>
        <taxon>Cerambycidae</taxon>
        <taxon>Cerambycinae</taxon>
        <taxon>Callichromatini</taxon>
        <taxon>Aromia</taxon>
    </lineage>
</organism>
<gene>
    <name evidence="2" type="ORF">NQ318_018402</name>
</gene>
<feature type="compositionally biased region" description="Pro residues" evidence="1">
    <location>
        <begin position="355"/>
        <end position="369"/>
    </location>
</feature>
<sequence length="418" mass="47617">MKTRTDLGKTKNSFLTLYNKGVKDFLEYLLSCECQLFQYLVDVLQNISSYTPELRDDYTYLMALNPLDLLKTHNADNLEDCLLLAYSLLDKTLPNLVKNLQQHHDAVKKRFTLLRQSINKKSEYKLQATVKPTNDKQIQAKLQETLACSVNNLSIILEKSQNLLDILEHTNQTDLSEISNAVIDLRNHSFATYESLDLICKLYGILANSSTNNQSQKRLSEVKQDGNVEPNFTIINCDDANEPLEENFELYIGDDDLTNDDSTTKYECERTDEYISLMLRELRQSLRQHQRFIDAKNRRGSDDDEEVVKKNSCVELRKSPPKFNLSVLKDSLEINDVSSTSSLDSDQRKDMPLHAPIPPPPPPPLPLPPSFQLDDLETESGQVNARSMLDNIKTLSSQRNVQEDVFGDSDVDSNSSDD</sequence>